<dbReference type="Pfam" id="PF03537">
    <property type="entry name" value="Glyco_hydro_114"/>
    <property type="match status" value="1"/>
</dbReference>
<feature type="compositionally biased region" description="Low complexity" evidence="1">
    <location>
        <begin position="51"/>
        <end position="84"/>
    </location>
</feature>
<dbReference type="RefSeq" id="WP_342372477.1">
    <property type="nucleotide sequence ID" value="NZ_CP115965.1"/>
</dbReference>
<gene>
    <name evidence="3" type="ORF">PCC79_16360</name>
</gene>
<dbReference type="InterPro" id="IPR013785">
    <property type="entry name" value="Aldolase_TIM"/>
</dbReference>
<accession>A0ABZ3C6M4</accession>
<dbReference type="EMBL" id="CP115965">
    <property type="protein sequence ID" value="WZW98440.1"/>
    <property type="molecule type" value="Genomic_DNA"/>
</dbReference>
<dbReference type="Proteomes" id="UP001434337">
    <property type="component" value="Chromosome"/>
</dbReference>
<dbReference type="InterPro" id="IPR004352">
    <property type="entry name" value="GH114_TIM-barrel"/>
</dbReference>
<reference evidence="3 4" key="1">
    <citation type="journal article" date="2023" name="Environ Microbiome">
        <title>A coral-associated actinobacterium mitigates coral bleaching under heat stress.</title>
        <authorList>
            <person name="Li J."/>
            <person name="Zou Y."/>
            <person name="Li Q."/>
            <person name="Zhang J."/>
            <person name="Bourne D.G."/>
            <person name="Lyu Y."/>
            <person name="Liu C."/>
            <person name="Zhang S."/>
        </authorList>
    </citation>
    <scope>NUCLEOTIDE SEQUENCE [LARGE SCALE GENOMIC DNA]</scope>
    <source>
        <strain evidence="3 4">SCSIO 13291</strain>
    </source>
</reference>
<protein>
    <submittedName>
        <fullName evidence="3">Endo alpha-1,4 polygalactosaminidase</fullName>
    </submittedName>
</protein>
<evidence type="ECO:0000256" key="1">
    <source>
        <dbReference type="SAM" id="MobiDB-lite"/>
    </source>
</evidence>
<keyword evidence="4" id="KW-1185">Reference proteome</keyword>
<feature type="domain" description="Glycoside-hydrolase family GH114 TIM-barrel" evidence="2">
    <location>
        <begin position="96"/>
        <end position="312"/>
    </location>
</feature>
<feature type="region of interest" description="Disordered" evidence="1">
    <location>
        <begin position="37"/>
        <end position="84"/>
    </location>
</feature>
<evidence type="ECO:0000259" key="2">
    <source>
        <dbReference type="Pfam" id="PF03537"/>
    </source>
</evidence>
<dbReference type="Gene3D" id="3.20.20.70">
    <property type="entry name" value="Aldolase class I"/>
    <property type="match status" value="1"/>
</dbReference>
<organism evidence="3 4">
    <name type="scientific">Propioniciclava soli</name>
    <dbReference type="NCBI Taxonomy" id="2775081"/>
    <lineage>
        <taxon>Bacteria</taxon>
        <taxon>Bacillati</taxon>
        <taxon>Actinomycetota</taxon>
        <taxon>Actinomycetes</taxon>
        <taxon>Propionibacteriales</taxon>
        <taxon>Propionibacteriaceae</taxon>
        <taxon>Propioniciclava</taxon>
    </lineage>
</organism>
<name>A0ABZ3C6M4_9ACTN</name>
<dbReference type="PANTHER" id="PTHR35273">
    <property type="entry name" value="ALPHA-1,4 POLYGALACTOSAMINIDASE, PUTATIVE (AFU_ORTHOLOGUE AFUA_3G07890)-RELATED"/>
    <property type="match status" value="1"/>
</dbReference>
<proteinExistence type="predicted"/>
<dbReference type="PANTHER" id="PTHR35273:SF2">
    <property type="entry name" value="ALPHA-GALACTOSIDASE"/>
    <property type="match status" value="1"/>
</dbReference>
<sequence>MTHPRRAGSTPTRPVVALVAIAGFAIAGCGVTGCAAASAGPASPDARRAHPTSPAAPTPADTAAPVAASGGPSASPAAETAGATPEVWAPEQGAPWQIAYAEMPALEPGVGVYDVDGEDAPADWVAAAEASGARTICYVNAGGWEDWRSDADAFPAPVLGEPLDDWEGERWLDTRQLDVLLPIMTARLDACAAKGFDAVDPDNVDGYGAETGFDLTRGDTVAYVRALAEAAHARGLSLGLKNAVEVLPELGGVVDFAVNEECVAYAECDAYAPMLADGKAVFHIEYAGDAAAVCAAVPAGFSTVLKDDELSAAVERCG</sequence>
<evidence type="ECO:0000313" key="3">
    <source>
        <dbReference type="EMBL" id="WZW98440.1"/>
    </source>
</evidence>
<dbReference type="InterPro" id="IPR017853">
    <property type="entry name" value="GH"/>
</dbReference>
<dbReference type="SUPFAM" id="SSF51445">
    <property type="entry name" value="(Trans)glycosidases"/>
    <property type="match status" value="1"/>
</dbReference>
<dbReference type="PROSITE" id="PS51257">
    <property type="entry name" value="PROKAR_LIPOPROTEIN"/>
    <property type="match status" value="1"/>
</dbReference>
<evidence type="ECO:0000313" key="4">
    <source>
        <dbReference type="Proteomes" id="UP001434337"/>
    </source>
</evidence>